<reference evidence="3" key="1">
    <citation type="submission" date="2016-01" db="EMBL/GenBank/DDBJ databases">
        <title>Draft genome of Chromobacterium sp. F49.</title>
        <authorList>
            <person name="Hong K.W."/>
        </authorList>
    </citation>
    <scope>NUCLEOTIDE SEQUENCE [LARGE SCALE GENOMIC DNA]</scope>
    <source>
        <strain evidence="3">M63</strain>
    </source>
</reference>
<dbReference type="Gene3D" id="3.40.50.410">
    <property type="entry name" value="von Willebrand factor, type A domain"/>
    <property type="match status" value="1"/>
</dbReference>
<sequence>MTTSSRKRWRRFRSLADAIEKRLIVPTPRMALLTGAGAVLVGAGHAAGSGVGAAVQWLVCGVLLGLSALDLSLLPRRRSLRVSRGLPGQADIGSPFEVTVRAEASQPVSLKLTVADDLPQTFVMPGEPLTAAWEGKTAEIRYTTQGRERGEYHFRSVWLRLRGRIGLWEKQTRLELEQTIRIYPDMSGVRGILASMQNQLTLEGRRIYRKERSGSEFHAIREYVPDDDPRFINWRASARSGTLMTNVFRPERGKVVTILLDCGRMMGIELDGRTKLDVSLEAALALAAVALKQGDKVGLLAFSNRVKVYVPPDSGLLHLQTLTAAVYNLQSDFVEASYGTALQHLLRVQKKRSLTVLFSDMDNYMFEEGLRPLLMRLKRQHRILLLGLRDEVLQRWASAETAGRRQAYVKSVAHKFAVDRQTVAAEMAAGGIDIVDVPVGQLAWTAVNRYLDLKSNDSI</sequence>
<dbReference type="InterPro" id="IPR002035">
    <property type="entry name" value="VWF_A"/>
</dbReference>
<evidence type="ECO:0000313" key="3">
    <source>
        <dbReference type="Proteomes" id="UP000076563"/>
    </source>
</evidence>
<accession>A0A165QRQ4</accession>
<proteinExistence type="predicted"/>
<dbReference type="Proteomes" id="UP000076563">
    <property type="component" value="Unassembled WGS sequence"/>
</dbReference>
<feature type="domain" description="VWFA" evidence="1">
    <location>
        <begin position="253"/>
        <end position="420"/>
    </location>
</feature>
<dbReference type="InterPro" id="IPR036465">
    <property type="entry name" value="vWFA_dom_sf"/>
</dbReference>
<dbReference type="SMART" id="SM00327">
    <property type="entry name" value="VWA"/>
    <property type="match status" value="1"/>
</dbReference>
<organism evidence="2 3">
    <name type="scientific">Paenibacillus elgii</name>
    <dbReference type="NCBI Taxonomy" id="189691"/>
    <lineage>
        <taxon>Bacteria</taxon>
        <taxon>Bacillati</taxon>
        <taxon>Bacillota</taxon>
        <taxon>Bacilli</taxon>
        <taxon>Bacillales</taxon>
        <taxon>Paenibacillaceae</taxon>
        <taxon>Paenibacillus</taxon>
    </lineage>
</organism>
<keyword evidence="3" id="KW-1185">Reference proteome</keyword>
<name>A0A165QRQ4_9BACL</name>
<dbReference type="SUPFAM" id="SSF53300">
    <property type="entry name" value="vWA-like"/>
    <property type="match status" value="1"/>
</dbReference>
<dbReference type="Pfam" id="PF01882">
    <property type="entry name" value="DUF58"/>
    <property type="match status" value="1"/>
</dbReference>
<gene>
    <name evidence="2" type="ORF">AV654_24100</name>
</gene>
<dbReference type="STRING" id="1007103.GCA_000213315_03456"/>
<dbReference type="RefSeq" id="WP_063184357.1">
    <property type="nucleotide sequence ID" value="NZ_LQRA01000068.1"/>
</dbReference>
<dbReference type="PANTHER" id="PTHR33608:SF3">
    <property type="entry name" value="SLR2013 PROTEIN"/>
    <property type="match status" value="1"/>
</dbReference>
<evidence type="ECO:0000259" key="1">
    <source>
        <dbReference type="SMART" id="SM00327"/>
    </source>
</evidence>
<dbReference type="eggNOG" id="COG1721">
    <property type="taxonomic scope" value="Bacteria"/>
</dbReference>
<protein>
    <recommendedName>
        <fullName evidence="1">VWFA domain-containing protein</fullName>
    </recommendedName>
</protein>
<dbReference type="PANTHER" id="PTHR33608">
    <property type="entry name" value="BLL2464 PROTEIN"/>
    <property type="match status" value="1"/>
</dbReference>
<dbReference type="InterPro" id="IPR002881">
    <property type="entry name" value="DUF58"/>
</dbReference>
<comment type="caution">
    <text evidence="2">The sequence shown here is derived from an EMBL/GenBank/DDBJ whole genome shotgun (WGS) entry which is preliminary data.</text>
</comment>
<dbReference type="AlphaFoldDB" id="A0A165QRQ4"/>
<evidence type="ECO:0000313" key="2">
    <source>
        <dbReference type="EMBL" id="KZE76242.1"/>
    </source>
</evidence>
<dbReference type="EMBL" id="LQRA01000068">
    <property type="protein sequence ID" value="KZE76242.1"/>
    <property type="molecule type" value="Genomic_DNA"/>
</dbReference>